<dbReference type="GO" id="GO:0071949">
    <property type="term" value="F:FAD binding"/>
    <property type="evidence" value="ECO:0007669"/>
    <property type="project" value="InterPro"/>
</dbReference>
<evidence type="ECO:0000313" key="2">
    <source>
        <dbReference type="EMBL" id="PWR75071.1"/>
    </source>
</evidence>
<feature type="domain" description="FAD-binding" evidence="1">
    <location>
        <begin position="4"/>
        <end position="213"/>
    </location>
</feature>
<dbReference type="InterPro" id="IPR050407">
    <property type="entry name" value="Geranylgeranyl_reductase"/>
</dbReference>
<reference evidence="2 3" key="1">
    <citation type="submission" date="2018-05" db="EMBL/GenBank/DDBJ databases">
        <title>Draft genome of Methanospirillum stamsii Pt1.</title>
        <authorList>
            <person name="Dueholm M.S."/>
            <person name="Nielsen P.H."/>
            <person name="Bakmann L.F."/>
            <person name="Otzen D.E."/>
        </authorList>
    </citation>
    <scope>NUCLEOTIDE SEQUENCE [LARGE SCALE GENOMIC DNA]</scope>
    <source>
        <strain evidence="2 3">Pt1</strain>
    </source>
</reference>
<gene>
    <name evidence="2" type="ORF">DLD82_07030</name>
</gene>
<dbReference type="Gene3D" id="3.30.9.10">
    <property type="entry name" value="D-Amino Acid Oxidase, subunit A, domain 2"/>
    <property type="match status" value="1"/>
</dbReference>
<dbReference type="InterPro" id="IPR002938">
    <property type="entry name" value="FAD-bd"/>
</dbReference>
<dbReference type="PANTHER" id="PTHR42685:SF18">
    <property type="entry name" value="DIGERANYLGERANYLGLYCEROPHOSPHOLIPID REDUCTASE"/>
    <property type="match status" value="1"/>
</dbReference>
<evidence type="ECO:0000313" key="3">
    <source>
        <dbReference type="Proteomes" id="UP000245934"/>
    </source>
</evidence>
<dbReference type="Pfam" id="PF01494">
    <property type="entry name" value="FAD_binding_3"/>
    <property type="match status" value="1"/>
</dbReference>
<dbReference type="PRINTS" id="PR00420">
    <property type="entry name" value="RNGMNOXGNASE"/>
</dbReference>
<dbReference type="EMBL" id="QGMZ01000014">
    <property type="protein sequence ID" value="PWR75071.1"/>
    <property type="molecule type" value="Genomic_DNA"/>
</dbReference>
<dbReference type="InterPro" id="IPR036188">
    <property type="entry name" value="FAD/NAD-bd_sf"/>
</dbReference>
<dbReference type="OrthoDB" id="46008at2157"/>
<proteinExistence type="predicted"/>
<dbReference type="AlphaFoldDB" id="A0A2V2NHJ4"/>
<dbReference type="Gene3D" id="3.50.50.60">
    <property type="entry name" value="FAD/NAD(P)-binding domain"/>
    <property type="match status" value="1"/>
</dbReference>
<dbReference type="GO" id="GO:0016628">
    <property type="term" value="F:oxidoreductase activity, acting on the CH-CH group of donors, NAD or NADP as acceptor"/>
    <property type="evidence" value="ECO:0007669"/>
    <property type="project" value="InterPro"/>
</dbReference>
<dbReference type="NCBIfam" id="TIGR02032">
    <property type="entry name" value="GG-red-SF"/>
    <property type="match status" value="1"/>
</dbReference>
<accession>A0A2V2NHJ4</accession>
<dbReference type="InterPro" id="IPR011777">
    <property type="entry name" value="Geranylgeranyl_Rdtase_fam"/>
</dbReference>
<dbReference type="Proteomes" id="UP000245934">
    <property type="component" value="Unassembled WGS sequence"/>
</dbReference>
<dbReference type="PANTHER" id="PTHR42685">
    <property type="entry name" value="GERANYLGERANYL DIPHOSPHATE REDUCTASE"/>
    <property type="match status" value="1"/>
</dbReference>
<name>A0A2V2NHJ4_9EURY</name>
<organism evidence="2 3">
    <name type="scientific">Methanospirillum stamsii</name>
    <dbReference type="NCBI Taxonomy" id="1277351"/>
    <lineage>
        <taxon>Archaea</taxon>
        <taxon>Methanobacteriati</taxon>
        <taxon>Methanobacteriota</taxon>
        <taxon>Stenosarchaea group</taxon>
        <taxon>Methanomicrobia</taxon>
        <taxon>Methanomicrobiales</taxon>
        <taxon>Methanospirillaceae</taxon>
        <taxon>Methanospirillum</taxon>
    </lineage>
</organism>
<keyword evidence="3" id="KW-1185">Reference proteome</keyword>
<comment type="caution">
    <text evidence="2">The sequence shown here is derived from an EMBL/GenBank/DDBJ whole genome shotgun (WGS) entry which is preliminary data.</text>
</comment>
<evidence type="ECO:0000259" key="1">
    <source>
        <dbReference type="Pfam" id="PF01494"/>
    </source>
</evidence>
<sequence length="386" mass="42138">MERKYDVVVVGAGPTGSTAARICAKSGLSTLLLEEQAHIGYPVQCAGLLSNHAFEECEVSSTSVMNTVSGADIRAGNAHCSFDAGKTMAYVVDRGILDREMAMNSADAGAEIQLKTIAKNISRTQHTITVSGLNGKEDISYSMLIAADGPRSVISRALGIPGAPVYLSGLQCDVNMEVIREQVHIFPNASPDFFAWIIPLDSDHARVGLCGIKDVRSRFFSFIHPYQDRCTHFVSGTIPLGLKSRTYDERILICGDAAAMAKPTSGGGVYTGCRSARHAADVAIKTIEQDNYTIPMMARYEKAWKKDFGHEIRKGFSLFNIRRQISPVEMEQLISTLSHEKIRNLIVSKGDMDRPSRLAAALMVNPRMLPAYSILMKAGIHSILNR</sequence>
<protein>
    <submittedName>
        <fullName evidence="2">NAD(P)/FAD-dependent oxidoreductase</fullName>
    </submittedName>
</protein>
<dbReference type="SUPFAM" id="SSF51905">
    <property type="entry name" value="FAD/NAD(P)-binding domain"/>
    <property type="match status" value="1"/>
</dbReference>